<dbReference type="SMART" id="SM00450">
    <property type="entry name" value="RHOD"/>
    <property type="match status" value="1"/>
</dbReference>
<name>A0AAD9II84_PROWI</name>
<dbReference type="Proteomes" id="UP001255856">
    <property type="component" value="Unassembled WGS sequence"/>
</dbReference>
<reference evidence="3" key="1">
    <citation type="submission" date="2021-01" db="EMBL/GenBank/DDBJ databases">
        <authorList>
            <person name="Eckstrom K.M.E."/>
        </authorList>
    </citation>
    <scope>NUCLEOTIDE SEQUENCE</scope>
    <source>
        <strain evidence="3">UVCC 0001</strain>
    </source>
</reference>
<dbReference type="PROSITE" id="PS50206">
    <property type="entry name" value="RHODANESE_3"/>
    <property type="match status" value="1"/>
</dbReference>
<dbReference type="InterPro" id="IPR001763">
    <property type="entry name" value="Rhodanese-like_dom"/>
</dbReference>
<dbReference type="AlphaFoldDB" id="A0AAD9II84"/>
<keyword evidence="4" id="KW-1185">Reference proteome</keyword>
<dbReference type="InterPro" id="IPR040503">
    <property type="entry name" value="TRHO_N"/>
</dbReference>
<dbReference type="Gene3D" id="3.30.70.100">
    <property type="match status" value="1"/>
</dbReference>
<dbReference type="Pfam" id="PF00581">
    <property type="entry name" value="Rhodanese"/>
    <property type="match status" value="1"/>
</dbReference>
<evidence type="ECO:0000313" key="4">
    <source>
        <dbReference type="Proteomes" id="UP001255856"/>
    </source>
</evidence>
<dbReference type="PANTHER" id="PTHR43268:SF3">
    <property type="entry name" value="RHODANESE-LIKE DOMAIN-CONTAINING PROTEIN 7-RELATED"/>
    <property type="match status" value="1"/>
</dbReference>
<dbReference type="InterPro" id="IPR020936">
    <property type="entry name" value="TrhO"/>
</dbReference>
<dbReference type="Gene3D" id="3.40.250.10">
    <property type="entry name" value="Rhodanese-like domain"/>
    <property type="match status" value="1"/>
</dbReference>
<sequence>MTRAHRNALASGSWLDSCLRQSDPLPGLPSTSHCILNFYHLVDVPRPHELLRQHRAFLEGRGVRGRIYISSQGINGQCGGETADVAAYLRWLTSAHASLFSGLRFKLYPAREHAFPRLRLKYRPSLISLAGGMAALPVTDPAARAQPLSAGEWRAMLERNRAERGPRAIVLDVRNGYEWDAGHFEGAARPAEAEFGETPVEGGVPAPLRGADPEAPVMMYCTGGIRCDVYSAHLRRQGFRNLFTLEGGVQEYFEREGGAGWRGSLYVFDGRMAVPGRPLAGAAAEPVRDEELVAAVPCQVCGGAASVPHVNCANIDCNALFIACAGCRGALRGCCCEACTAAPRLLRPLKQGGLYGGWQRYAAGPEAARAMAQGRGPRRAERRRERLAEQRERLRAKTAEHQRRRAEAEEVLRRREAQLEEARARDPAWVRLEQIRARLLEKRRQLAGEPEAQ</sequence>
<evidence type="ECO:0000313" key="3">
    <source>
        <dbReference type="EMBL" id="KAK2077589.1"/>
    </source>
</evidence>
<gene>
    <name evidence="3" type="ORF">QBZ16_004434</name>
</gene>
<organism evidence="3 4">
    <name type="scientific">Prototheca wickerhamii</name>
    <dbReference type="NCBI Taxonomy" id="3111"/>
    <lineage>
        <taxon>Eukaryota</taxon>
        <taxon>Viridiplantae</taxon>
        <taxon>Chlorophyta</taxon>
        <taxon>core chlorophytes</taxon>
        <taxon>Trebouxiophyceae</taxon>
        <taxon>Chlorellales</taxon>
        <taxon>Chlorellaceae</taxon>
        <taxon>Prototheca</taxon>
    </lineage>
</organism>
<dbReference type="InterPro" id="IPR036873">
    <property type="entry name" value="Rhodanese-like_dom_sf"/>
</dbReference>
<dbReference type="SUPFAM" id="SSF52821">
    <property type="entry name" value="Rhodanese/Cell cycle control phosphatase"/>
    <property type="match status" value="1"/>
</dbReference>
<dbReference type="PANTHER" id="PTHR43268">
    <property type="entry name" value="THIOSULFATE SULFURTRANSFERASE/RHODANESE-LIKE DOMAIN-CONTAINING PROTEIN 2"/>
    <property type="match status" value="1"/>
</dbReference>
<comment type="caution">
    <text evidence="3">The sequence shown here is derived from an EMBL/GenBank/DDBJ whole genome shotgun (WGS) entry which is preliminary data.</text>
</comment>
<evidence type="ECO:0000259" key="2">
    <source>
        <dbReference type="PROSITE" id="PS50206"/>
    </source>
</evidence>
<dbReference type="EMBL" id="JASFZW010000006">
    <property type="protein sequence ID" value="KAK2077589.1"/>
    <property type="molecule type" value="Genomic_DNA"/>
</dbReference>
<feature type="domain" description="Rhodanese" evidence="2">
    <location>
        <begin position="164"/>
        <end position="261"/>
    </location>
</feature>
<proteinExistence type="predicted"/>
<dbReference type="Pfam" id="PF17773">
    <property type="entry name" value="UPF0176_N"/>
    <property type="match status" value="1"/>
</dbReference>
<protein>
    <recommendedName>
        <fullName evidence="2">Rhodanese domain-containing protein</fullName>
    </recommendedName>
</protein>
<evidence type="ECO:0000256" key="1">
    <source>
        <dbReference type="SAM" id="Coils"/>
    </source>
</evidence>
<keyword evidence="1" id="KW-0175">Coiled coil</keyword>
<accession>A0AAD9II84</accession>
<dbReference type="Pfam" id="PF12368">
    <property type="entry name" value="Rhodanese_C"/>
    <property type="match status" value="1"/>
</dbReference>
<dbReference type="InterPro" id="IPR022111">
    <property type="entry name" value="Rhodanese_C"/>
</dbReference>
<feature type="coiled-coil region" evidence="1">
    <location>
        <begin position="377"/>
        <end position="425"/>
    </location>
</feature>